<dbReference type="PANTHER" id="PTHR45957:SF1">
    <property type="entry name" value="ANAPHASE-PROMOTING COMPLEX SUBUNIT 2"/>
    <property type="match status" value="1"/>
</dbReference>
<proteinExistence type="inferred from homology"/>
<dbReference type="Proteomes" id="UP001274830">
    <property type="component" value="Unassembled WGS sequence"/>
</dbReference>
<evidence type="ECO:0000313" key="4">
    <source>
        <dbReference type="Proteomes" id="UP001274830"/>
    </source>
</evidence>
<dbReference type="InterPro" id="IPR036317">
    <property type="entry name" value="Cullin_homology_sf"/>
</dbReference>
<keyword evidence="4" id="KW-1185">Reference proteome</keyword>
<dbReference type="Pfam" id="PF26557">
    <property type="entry name" value="Cullin_AB"/>
    <property type="match status" value="1"/>
</dbReference>
<comment type="similarity">
    <text evidence="1">Belongs to the cullin family.</text>
</comment>
<dbReference type="Pfam" id="PF25773">
    <property type="entry name" value="TPR_ANAPC2"/>
    <property type="match status" value="1"/>
</dbReference>
<dbReference type="GO" id="GO:0007091">
    <property type="term" value="P:metaphase/anaphase transition of mitotic cell cycle"/>
    <property type="evidence" value="ECO:0007669"/>
    <property type="project" value="TreeGrafter"/>
</dbReference>
<accession>A0AAE1C462</accession>
<reference evidence="3" key="1">
    <citation type="submission" date="2023-07" db="EMBL/GenBank/DDBJ databases">
        <title>Black Yeasts Isolated from many extreme environments.</title>
        <authorList>
            <person name="Coleine C."/>
            <person name="Stajich J.E."/>
            <person name="Selbmann L."/>
        </authorList>
    </citation>
    <scope>NUCLEOTIDE SEQUENCE</scope>
    <source>
        <strain evidence="3">CCFEE 5485</strain>
    </source>
</reference>
<dbReference type="GO" id="GO:0005680">
    <property type="term" value="C:anaphase-promoting complex"/>
    <property type="evidence" value="ECO:0007669"/>
    <property type="project" value="TreeGrafter"/>
</dbReference>
<dbReference type="PANTHER" id="PTHR45957">
    <property type="entry name" value="ANAPHASE-PROMOTING COMPLEX SUBUNIT 2"/>
    <property type="match status" value="1"/>
</dbReference>
<dbReference type="PROSITE" id="PS50069">
    <property type="entry name" value="CULLIN_2"/>
    <property type="match status" value="1"/>
</dbReference>
<protein>
    <recommendedName>
        <fullName evidence="2">Cullin family profile domain-containing protein</fullName>
    </recommendedName>
</protein>
<evidence type="ECO:0000313" key="3">
    <source>
        <dbReference type="EMBL" id="KAK3677305.1"/>
    </source>
</evidence>
<sequence length="831" mass="91899">MAAAALASVFPATSFTTPTPETTPNIGILASPGQAFGGPTDFLDDAVALNRAWSVATRYLSLGNFENQQSSTEILQAIDLLSKNVCRRAELQAWYSNEIATHFRLNVDLSTWTQAVSLSNALHVLQDSVRQLMNAHAFYAGRPNAISAQWLTDAASNKFRQLVKRTIPADRLHATLASAFYERMTTTLAGYESYERCQNTGSCLCELSLDGIPIDDLSRVGLGGRYAERAFALSVHRLLNRARTLQVLTSRDGSSQAELDASFLESMAVSALGRLRVASLFDYVKSWPASQGAFYDIQQHLASTQTLHDKAHLCDSFIRQISSRLLHAGASTTDVLSIYISVIHAFRLLDAKGVMLEKVAHPVRHYLRGRDDTVAVIAASFLADVNVEGTIAGPDAERGCAAITFEVANSGLAERKEQKMLNFDDMQWVPDPIDAGPDFKATKSEDVLAYVLGLFDQEEFIKEVTTVLAQHLLHSTDEEYVKETRLVELFKSRFDNSKLQAAEVMLKDVRDSVHLNRRLNTQHRRAAKPITPRDIQAAIPADGISLPDLCRTLGVVENAVQVHAALKLVASKRGNLYFAKRTRLPPRASAEPPASSDNASDFDVQVLSSFFWPQMRANDFEMPTELADQEATFNIAFARLGNQRKLHFRRALARVDVRIELEDRTVDEHDVNAWRASIIDAFTASDVDSLTVDRLLEDLQMDEELVLDALNFWTSKRVLFQRSAGEYAVLERLDMDTGGAPQVQIANEAISGLKSQDAVFKENSPMFEAFIKNMLQNSGPKEVGGMMGITGMLRMVLPTFTYGDEEVGELLAAMEGRGEVTHNADVWSSKA</sequence>
<dbReference type="InterPro" id="IPR057975">
    <property type="entry name" value="TPR_ANAPC2"/>
</dbReference>
<feature type="domain" description="Cullin family profile" evidence="2">
    <location>
        <begin position="445"/>
        <end position="714"/>
    </location>
</feature>
<dbReference type="InterPro" id="IPR059120">
    <property type="entry name" value="Cullin-like_AB"/>
</dbReference>
<dbReference type="GO" id="GO:0006511">
    <property type="term" value="P:ubiquitin-dependent protein catabolic process"/>
    <property type="evidence" value="ECO:0007669"/>
    <property type="project" value="InterPro"/>
</dbReference>
<name>A0AAE1C462_9PEZI</name>
<dbReference type="SUPFAM" id="SSF75632">
    <property type="entry name" value="Cullin homology domain"/>
    <property type="match status" value="1"/>
</dbReference>
<dbReference type="InterPro" id="IPR044554">
    <property type="entry name" value="ANAPC2"/>
</dbReference>
<evidence type="ECO:0000256" key="1">
    <source>
        <dbReference type="PROSITE-ProRule" id="PRU00330"/>
    </source>
</evidence>
<dbReference type="Gene3D" id="3.30.230.130">
    <property type="entry name" value="Cullin, Chain C, Domain 2"/>
    <property type="match status" value="1"/>
</dbReference>
<organism evidence="3 4">
    <name type="scientific">Recurvomyces mirabilis</name>
    <dbReference type="NCBI Taxonomy" id="574656"/>
    <lineage>
        <taxon>Eukaryota</taxon>
        <taxon>Fungi</taxon>
        <taxon>Dikarya</taxon>
        <taxon>Ascomycota</taxon>
        <taxon>Pezizomycotina</taxon>
        <taxon>Dothideomycetes</taxon>
        <taxon>Dothideomycetidae</taxon>
        <taxon>Mycosphaerellales</taxon>
        <taxon>Teratosphaeriaceae</taxon>
        <taxon>Recurvomyces</taxon>
    </lineage>
</organism>
<dbReference type="AlphaFoldDB" id="A0AAE1C462"/>
<dbReference type="InterPro" id="IPR016158">
    <property type="entry name" value="Cullin_homology"/>
</dbReference>
<comment type="caution">
    <text evidence="3">The sequence shown here is derived from an EMBL/GenBank/DDBJ whole genome shotgun (WGS) entry which is preliminary data.</text>
</comment>
<evidence type="ECO:0000259" key="2">
    <source>
        <dbReference type="PROSITE" id="PS50069"/>
    </source>
</evidence>
<gene>
    <name evidence="3" type="ORF">LTR78_002843</name>
</gene>
<dbReference type="EMBL" id="JAUTXT010000007">
    <property type="protein sequence ID" value="KAK3677305.1"/>
    <property type="molecule type" value="Genomic_DNA"/>
</dbReference>
<dbReference type="GO" id="GO:0031625">
    <property type="term" value="F:ubiquitin protein ligase binding"/>
    <property type="evidence" value="ECO:0007669"/>
    <property type="project" value="InterPro"/>
</dbReference>
<dbReference type="GO" id="GO:0070979">
    <property type="term" value="P:protein K11-linked ubiquitination"/>
    <property type="evidence" value="ECO:0007669"/>
    <property type="project" value="TreeGrafter"/>
</dbReference>